<protein>
    <submittedName>
        <fullName evidence="1">NAC domain containing protein</fullName>
    </submittedName>
</protein>
<comment type="caution">
    <text evidence="1">The sequence shown here is derived from an EMBL/GenBank/DDBJ whole genome shotgun (WGS) entry which is preliminary data.</text>
</comment>
<organism evidence="1 2">
    <name type="scientific">Melia azedarach</name>
    <name type="common">Chinaberry tree</name>
    <dbReference type="NCBI Taxonomy" id="155640"/>
    <lineage>
        <taxon>Eukaryota</taxon>
        <taxon>Viridiplantae</taxon>
        <taxon>Streptophyta</taxon>
        <taxon>Embryophyta</taxon>
        <taxon>Tracheophyta</taxon>
        <taxon>Spermatophyta</taxon>
        <taxon>Magnoliopsida</taxon>
        <taxon>eudicotyledons</taxon>
        <taxon>Gunneridae</taxon>
        <taxon>Pentapetalae</taxon>
        <taxon>rosids</taxon>
        <taxon>malvids</taxon>
        <taxon>Sapindales</taxon>
        <taxon>Meliaceae</taxon>
        <taxon>Melia</taxon>
    </lineage>
</organism>
<dbReference type="Proteomes" id="UP001164539">
    <property type="component" value="Chromosome 1"/>
</dbReference>
<proteinExistence type="predicted"/>
<name>A0ACC1YY60_MELAZ</name>
<evidence type="ECO:0000313" key="1">
    <source>
        <dbReference type="EMBL" id="KAJ4727988.1"/>
    </source>
</evidence>
<keyword evidence="2" id="KW-1185">Reference proteome</keyword>
<accession>A0ACC1YY60</accession>
<sequence>MEDINYLGYRFRPSEEEIIMYFLERKMRGLDFPVHTINEVDICKFEPWELPAQSVLPDDEEWYFFNKPNLKYANSARTERTTKAGYWKVTGQDRPILDNCGKDVIGLKKNLVFHTGRAPNGVKTSWVMHEYHSNNASAYQESFVLCRLKGNMGDRPENYSRGESSGHAASKS</sequence>
<reference evidence="1 2" key="1">
    <citation type="journal article" date="2023" name="Science">
        <title>Complex scaffold remodeling in plant triterpene biosynthesis.</title>
        <authorList>
            <person name="De La Pena R."/>
            <person name="Hodgson H."/>
            <person name="Liu J.C."/>
            <person name="Stephenson M.J."/>
            <person name="Martin A.C."/>
            <person name="Owen C."/>
            <person name="Harkess A."/>
            <person name="Leebens-Mack J."/>
            <person name="Jimenez L.E."/>
            <person name="Osbourn A."/>
            <person name="Sattely E.S."/>
        </authorList>
    </citation>
    <scope>NUCLEOTIDE SEQUENCE [LARGE SCALE GENOMIC DNA]</scope>
    <source>
        <strain evidence="2">cv. JPN11</strain>
        <tissue evidence="1">Leaf</tissue>
    </source>
</reference>
<evidence type="ECO:0000313" key="2">
    <source>
        <dbReference type="Proteomes" id="UP001164539"/>
    </source>
</evidence>
<gene>
    <name evidence="1" type="ORF">OWV82_001001</name>
</gene>
<dbReference type="EMBL" id="CM051394">
    <property type="protein sequence ID" value="KAJ4727988.1"/>
    <property type="molecule type" value="Genomic_DNA"/>
</dbReference>